<keyword evidence="3" id="KW-1185">Reference proteome</keyword>
<dbReference type="RefSeq" id="WP_127724677.1">
    <property type="nucleotide sequence ID" value="NZ_RLIH01000008.1"/>
</dbReference>
<evidence type="ECO:0000256" key="1">
    <source>
        <dbReference type="SAM" id="Phobius"/>
    </source>
</evidence>
<organism evidence="2 3">
    <name type="scientific">Anaerosphaera multitolerans</name>
    <dbReference type="NCBI Taxonomy" id="2487351"/>
    <lineage>
        <taxon>Bacteria</taxon>
        <taxon>Bacillati</taxon>
        <taxon>Bacillota</taxon>
        <taxon>Tissierellia</taxon>
        <taxon>Tissierellales</taxon>
        <taxon>Peptoniphilaceae</taxon>
        <taxon>Anaerosphaera</taxon>
    </lineage>
</organism>
<dbReference type="EMBL" id="RLIH01000008">
    <property type="protein sequence ID" value="RVU54629.1"/>
    <property type="molecule type" value="Genomic_DNA"/>
</dbReference>
<keyword evidence="1" id="KW-0472">Membrane</keyword>
<reference evidence="2 3" key="1">
    <citation type="submission" date="2018-11" db="EMBL/GenBank/DDBJ databases">
        <title>Genome sequencing and assembly of Anaerosphaera sp. nov., GS7-6-2.</title>
        <authorList>
            <person name="Rettenmaier R."/>
            <person name="Liebl W."/>
            <person name="Zverlov V."/>
        </authorList>
    </citation>
    <scope>NUCLEOTIDE SEQUENCE [LARGE SCALE GENOMIC DNA]</scope>
    <source>
        <strain evidence="2 3">GS7-6-2</strain>
    </source>
</reference>
<dbReference type="OrthoDB" id="9938093at2"/>
<accession>A0A437S6J4</accession>
<keyword evidence="1" id="KW-0812">Transmembrane</keyword>
<dbReference type="Proteomes" id="UP000288812">
    <property type="component" value="Unassembled WGS sequence"/>
</dbReference>
<sequence>MLKKHMVSIIFAALFILGVVSYIVNGHFVYTIDFGLYPILQSSLMFLFPWMGLIIYLILILKMRNRKYLNKVFMLAILIFSLVTVVDVVRLRNFYQYEKTISKALLSENTNIIAVEKDGEVLFKGTCGYFFDKSYINY</sequence>
<evidence type="ECO:0000313" key="2">
    <source>
        <dbReference type="EMBL" id="RVU54629.1"/>
    </source>
</evidence>
<name>A0A437S6J4_9FIRM</name>
<proteinExistence type="predicted"/>
<keyword evidence="1" id="KW-1133">Transmembrane helix</keyword>
<comment type="caution">
    <text evidence="2">The sequence shown here is derived from an EMBL/GenBank/DDBJ whole genome shotgun (WGS) entry which is preliminary data.</text>
</comment>
<feature type="transmembrane region" description="Helical" evidence="1">
    <location>
        <begin position="36"/>
        <end position="60"/>
    </location>
</feature>
<dbReference type="AlphaFoldDB" id="A0A437S6J4"/>
<feature type="transmembrane region" description="Helical" evidence="1">
    <location>
        <begin position="72"/>
        <end position="91"/>
    </location>
</feature>
<feature type="transmembrane region" description="Helical" evidence="1">
    <location>
        <begin position="7"/>
        <end position="24"/>
    </location>
</feature>
<gene>
    <name evidence="2" type="ORF">EF514_06815</name>
</gene>
<protein>
    <submittedName>
        <fullName evidence="2">Uncharacterized protein</fullName>
    </submittedName>
</protein>
<evidence type="ECO:0000313" key="3">
    <source>
        <dbReference type="Proteomes" id="UP000288812"/>
    </source>
</evidence>